<sequence length="517" mass="58296">MPRNADKQLVLPPLQEPMSHLFQNLRFLLLPNNSAGITKIRSNLARNHDASITSRFIAEGDSSTTHVLVDTKVLPHGTQVSKKLIEQGFPATDNTTLLSKIPILSQDWLVDSVAQSKLQPITNYKIDLSTSLQPSPLKRKHSNTSPSPNPGTPPTKSQLLEALHNHDIVTDNPNWKSIHLLSQMAEARHIQGSPFKEKAYKTAIDTLSRTKNHITSYDEALKLPGVGPSIARKIEEIAATDTLEVLKQLNESKELRLMKLFKGIYGVGDGFAQTWIKQGLTTLDDVRARDDLSLNQRLGLKYYDEWNEKIPRRECKLHDEYVTKKFKEISPETEVTIGGSYRRGADYCGDIDFIVTKKDADIDDLQKILNKFMEEIKKDGYYRCALTSTASTKWLGSCALTPEWNAKLDGESIEGKARRVDFLLVPWQQIGAALIYFTGNNEFNKKIRLRASKMNMSLSGQGLFKIEKDQSGKVIKQELVESFSEKKIFDILGMQWLEPRARNIGADTSSHQDFTTK</sequence>
<dbReference type="PROSITE" id="PS50172">
    <property type="entry name" value="BRCT"/>
    <property type="match status" value="1"/>
</dbReference>
<reference evidence="15" key="1">
    <citation type="journal article" date="2014" name="Genome Announc.">
        <title>Genome sequence of the yeast Cyberlindnera fabianii (Hansenula fabianii).</title>
        <authorList>
            <person name="Freel K.C."/>
            <person name="Sarilar V."/>
            <person name="Neuveglise C."/>
            <person name="Devillers H."/>
            <person name="Friedrich A."/>
            <person name="Schacherer J."/>
        </authorList>
    </citation>
    <scope>NUCLEOTIDE SEQUENCE</scope>
    <source>
        <strain evidence="15">YJS4271</strain>
    </source>
</reference>
<dbReference type="InterPro" id="IPR036420">
    <property type="entry name" value="BRCT_dom_sf"/>
</dbReference>
<dbReference type="InterPro" id="IPR022312">
    <property type="entry name" value="DNA_pol_X"/>
</dbReference>
<feature type="active site" description="Nucleophile; Schiff-base intermediate with DNA; for 5'-dRP lyase activity" evidence="11">
    <location>
        <position position="233"/>
    </location>
</feature>
<accession>A0A061AMD9</accession>
<evidence type="ECO:0000256" key="2">
    <source>
        <dbReference type="ARBA" id="ARBA00022634"/>
    </source>
</evidence>
<keyword evidence="12" id="KW-0539">Nucleus</keyword>
<evidence type="ECO:0000256" key="12">
    <source>
        <dbReference type="RuleBase" id="RU366014"/>
    </source>
</evidence>
<evidence type="ECO:0000256" key="11">
    <source>
        <dbReference type="PIRSR" id="PIRSR622312-50"/>
    </source>
</evidence>
<dbReference type="InterPro" id="IPR037160">
    <property type="entry name" value="DNA_Pol_thumb_sf"/>
</dbReference>
<keyword evidence="2" id="KW-0237">DNA synthesis</keyword>
<keyword evidence="3 12" id="KW-0808">Transferase</keyword>
<dbReference type="SUPFAM" id="SSF52113">
    <property type="entry name" value="BRCT domain"/>
    <property type="match status" value="1"/>
</dbReference>
<dbReference type="Pfam" id="PF14716">
    <property type="entry name" value="HHH_8"/>
    <property type="match status" value="1"/>
</dbReference>
<dbReference type="InterPro" id="IPR002008">
    <property type="entry name" value="DNA_pol_X_beta-like"/>
</dbReference>
<gene>
    <name evidence="15" type="ORF">CYFA0S_02e04962g</name>
</gene>
<dbReference type="Gene3D" id="1.10.150.110">
    <property type="entry name" value="DNA polymerase beta, N-terminal domain-like"/>
    <property type="match status" value="1"/>
</dbReference>
<dbReference type="PANTHER" id="PTHR11276:SF28">
    <property type="entry name" value="DNA POLYMERASE LAMBDA"/>
    <property type="match status" value="1"/>
</dbReference>
<dbReference type="SMART" id="SM00483">
    <property type="entry name" value="POLXc"/>
    <property type="match status" value="1"/>
</dbReference>
<dbReference type="PRINTS" id="PR00869">
    <property type="entry name" value="DNAPOLX"/>
</dbReference>
<evidence type="ECO:0000256" key="5">
    <source>
        <dbReference type="ARBA" id="ARBA00022705"/>
    </source>
</evidence>
<evidence type="ECO:0000256" key="1">
    <source>
        <dbReference type="ARBA" id="ARBA00001936"/>
    </source>
</evidence>
<dbReference type="Gene3D" id="3.30.460.10">
    <property type="entry name" value="Beta Polymerase, domain 2"/>
    <property type="match status" value="1"/>
</dbReference>
<dbReference type="Gene3D" id="3.30.210.10">
    <property type="entry name" value="DNA polymerase, thumb domain"/>
    <property type="match status" value="1"/>
</dbReference>
<dbReference type="Pfam" id="PF14791">
    <property type="entry name" value="DNA_pol_B_thumb"/>
    <property type="match status" value="1"/>
</dbReference>
<dbReference type="Gene3D" id="1.10.150.20">
    <property type="entry name" value="5' to 3' exonuclease, C-terminal subdomain"/>
    <property type="match status" value="1"/>
</dbReference>
<dbReference type="Gene3D" id="3.40.50.10190">
    <property type="entry name" value="BRCT domain"/>
    <property type="match status" value="1"/>
</dbReference>
<dbReference type="Pfam" id="PF10391">
    <property type="entry name" value="DNA_pol_lambd_f"/>
    <property type="match status" value="1"/>
</dbReference>
<comment type="function">
    <text evidence="12">DNA polymerase that functions in several pathways of DNA repair. Involved in base excision repair (BER) responsible for repair of lesions that give rise to abasic (AP) sites in DNA. Also contributes to DNA double-strand break repair by non-homologous end joining and homologous recombination. Has both template-dependent and template-independent (terminal transferase) DNA polymerase activities. Has also a 5'-deoxyribose-5-phosphate lyase (dRP lyase) activity.</text>
</comment>
<comment type="subcellular location">
    <subcellularLocation>
        <location evidence="12">Nucleus</location>
    </subcellularLocation>
</comment>
<proteinExistence type="inferred from homology"/>
<comment type="similarity">
    <text evidence="12">Belongs to the DNA polymerase type-X family.</text>
</comment>
<keyword evidence="4 12" id="KW-0548">Nucleotidyltransferase</keyword>
<feature type="region of interest" description="Disordered" evidence="13">
    <location>
        <begin position="132"/>
        <end position="157"/>
    </location>
</feature>
<dbReference type="PhylomeDB" id="A0A061AMD9"/>
<comment type="cofactor">
    <cofactor evidence="1">
        <name>Mn(2+)</name>
        <dbReference type="ChEBI" id="CHEBI:29035"/>
    </cofactor>
</comment>
<keyword evidence="5" id="KW-0235">DNA replication</keyword>
<dbReference type="AlphaFoldDB" id="A0A061AMD9"/>
<dbReference type="OrthoDB" id="205514at2759"/>
<evidence type="ECO:0000256" key="3">
    <source>
        <dbReference type="ARBA" id="ARBA00022679"/>
    </source>
</evidence>
<dbReference type="InterPro" id="IPR029398">
    <property type="entry name" value="PolB_thumb"/>
</dbReference>
<dbReference type="SUPFAM" id="SSF81301">
    <property type="entry name" value="Nucleotidyltransferase"/>
    <property type="match status" value="1"/>
</dbReference>
<keyword evidence="8 12" id="KW-0234">DNA repair</keyword>
<keyword evidence="7 12" id="KW-0239">DNA-directed DNA polymerase</keyword>
<dbReference type="GO" id="GO:0046872">
    <property type="term" value="F:metal ion binding"/>
    <property type="evidence" value="ECO:0007669"/>
    <property type="project" value="UniProtKB-UniRule"/>
</dbReference>
<keyword evidence="9" id="KW-0456">Lyase</keyword>
<protein>
    <recommendedName>
        <fullName evidence="12">DNA polymerase</fullName>
        <ecNumber evidence="12">2.7.7.7</ecNumber>
    </recommendedName>
</protein>
<evidence type="ECO:0000256" key="6">
    <source>
        <dbReference type="ARBA" id="ARBA00022763"/>
    </source>
</evidence>
<dbReference type="EMBL" id="LK052887">
    <property type="protein sequence ID" value="CDR38722.1"/>
    <property type="molecule type" value="Genomic_DNA"/>
</dbReference>
<evidence type="ECO:0000256" key="4">
    <source>
        <dbReference type="ARBA" id="ARBA00022695"/>
    </source>
</evidence>
<dbReference type="VEuPathDB" id="FungiDB:BON22_0124"/>
<dbReference type="InterPro" id="IPR010996">
    <property type="entry name" value="HHH_MUS81"/>
</dbReference>
<dbReference type="PRINTS" id="PR00870">
    <property type="entry name" value="DNAPOLXBETA"/>
</dbReference>
<dbReference type="EC" id="2.7.7.7" evidence="12"/>
<dbReference type="InterPro" id="IPR001357">
    <property type="entry name" value="BRCT_dom"/>
</dbReference>
<keyword evidence="6 12" id="KW-0227">DNA damage</keyword>
<organism evidence="15">
    <name type="scientific">Cyberlindnera fabianii</name>
    <name type="common">Yeast</name>
    <name type="synonym">Hansenula fabianii</name>
    <dbReference type="NCBI Taxonomy" id="36022"/>
    <lineage>
        <taxon>Eukaryota</taxon>
        <taxon>Fungi</taxon>
        <taxon>Dikarya</taxon>
        <taxon>Ascomycota</taxon>
        <taxon>Saccharomycotina</taxon>
        <taxon>Saccharomycetes</taxon>
        <taxon>Phaffomycetales</taxon>
        <taxon>Phaffomycetaceae</taxon>
        <taxon>Cyberlindnera</taxon>
    </lineage>
</organism>
<evidence type="ECO:0000259" key="14">
    <source>
        <dbReference type="PROSITE" id="PS50172"/>
    </source>
</evidence>
<comment type="catalytic activity">
    <reaction evidence="10 12">
        <text>DNA(n) + a 2'-deoxyribonucleoside 5'-triphosphate = DNA(n+1) + diphosphate</text>
        <dbReference type="Rhea" id="RHEA:22508"/>
        <dbReference type="Rhea" id="RHEA-COMP:17339"/>
        <dbReference type="Rhea" id="RHEA-COMP:17340"/>
        <dbReference type="ChEBI" id="CHEBI:33019"/>
        <dbReference type="ChEBI" id="CHEBI:61560"/>
        <dbReference type="ChEBI" id="CHEBI:173112"/>
        <dbReference type="EC" id="2.7.7.7"/>
    </reaction>
</comment>
<dbReference type="SUPFAM" id="SSF47802">
    <property type="entry name" value="DNA polymerase beta, N-terminal domain-like"/>
    <property type="match status" value="1"/>
</dbReference>
<dbReference type="SUPFAM" id="SSF81585">
    <property type="entry name" value="PsbU/PolX domain-like"/>
    <property type="match status" value="1"/>
</dbReference>
<dbReference type="PANTHER" id="PTHR11276">
    <property type="entry name" value="DNA POLYMERASE TYPE-X FAMILY MEMBER"/>
    <property type="match status" value="1"/>
</dbReference>
<evidence type="ECO:0000256" key="10">
    <source>
        <dbReference type="ARBA" id="ARBA00049244"/>
    </source>
</evidence>
<evidence type="ECO:0000313" key="15">
    <source>
        <dbReference type="EMBL" id="CDR38722.1"/>
    </source>
</evidence>
<dbReference type="FunFam" id="1.10.150.110:FF:000005">
    <property type="entry name" value="DNA polymerase POL4"/>
    <property type="match status" value="1"/>
</dbReference>
<dbReference type="CDD" id="cd00141">
    <property type="entry name" value="NT_POLXc"/>
    <property type="match status" value="1"/>
</dbReference>
<dbReference type="GO" id="GO:0006303">
    <property type="term" value="P:double-strand break repair via nonhomologous end joining"/>
    <property type="evidence" value="ECO:0007669"/>
    <property type="project" value="TreeGrafter"/>
</dbReference>
<feature type="domain" description="BRCT" evidence="14">
    <location>
        <begin position="17"/>
        <end position="126"/>
    </location>
</feature>
<dbReference type="InterPro" id="IPR028207">
    <property type="entry name" value="DNA_pol_B_palm_palm"/>
</dbReference>
<dbReference type="InterPro" id="IPR043519">
    <property type="entry name" value="NT_sf"/>
</dbReference>
<dbReference type="GO" id="GO:0003677">
    <property type="term" value="F:DNA binding"/>
    <property type="evidence" value="ECO:0007669"/>
    <property type="project" value="UniProtKB-UniRule"/>
</dbReference>
<dbReference type="InterPro" id="IPR002054">
    <property type="entry name" value="DNA-dir_DNA_pol_X"/>
</dbReference>
<evidence type="ECO:0000256" key="8">
    <source>
        <dbReference type="ARBA" id="ARBA00023204"/>
    </source>
</evidence>
<dbReference type="GO" id="GO:0005634">
    <property type="term" value="C:nucleus"/>
    <property type="evidence" value="ECO:0007669"/>
    <property type="project" value="UniProtKB-SubCell"/>
</dbReference>
<name>A0A061AMD9_CYBFA</name>
<evidence type="ECO:0000256" key="7">
    <source>
        <dbReference type="ARBA" id="ARBA00022932"/>
    </source>
</evidence>
<evidence type="ECO:0000256" key="13">
    <source>
        <dbReference type="SAM" id="MobiDB-lite"/>
    </source>
</evidence>
<dbReference type="InterPro" id="IPR027421">
    <property type="entry name" value="DNA_pol_lamdba_lyase_dom_sf"/>
</dbReference>
<evidence type="ECO:0000256" key="9">
    <source>
        <dbReference type="ARBA" id="ARBA00023239"/>
    </source>
</evidence>
<dbReference type="Pfam" id="PF14792">
    <property type="entry name" value="DNA_pol_B_palm"/>
    <property type="match status" value="1"/>
</dbReference>
<dbReference type="InterPro" id="IPR018944">
    <property type="entry name" value="DNA_pol_lambd_fingers_domain"/>
</dbReference>
<dbReference type="GO" id="GO:0003887">
    <property type="term" value="F:DNA-directed DNA polymerase activity"/>
    <property type="evidence" value="ECO:0007669"/>
    <property type="project" value="UniProtKB-UniRule"/>
</dbReference>
<dbReference type="GO" id="GO:0016829">
    <property type="term" value="F:lyase activity"/>
    <property type="evidence" value="ECO:0007669"/>
    <property type="project" value="UniProtKB-KW"/>
</dbReference>